<dbReference type="KEGG" id="edi:EDI_044270"/>
<dbReference type="OMA" id="KKCQNSC"/>
<dbReference type="RefSeq" id="XP_001737780.1">
    <property type="nucleotide sequence ID" value="XM_001737728.1"/>
</dbReference>
<proteinExistence type="predicted"/>
<gene>
    <name evidence="1" type="ORF">EDI_044270</name>
</gene>
<dbReference type="EMBL" id="DS549356">
    <property type="protein sequence ID" value="EDR25871.1"/>
    <property type="molecule type" value="Genomic_DNA"/>
</dbReference>
<dbReference type="OrthoDB" id="27893at2759"/>
<organism evidence="2">
    <name type="scientific">Entamoeba dispar (strain ATCC PRA-260 / SAW760)</name>
    <dbReference type="NCBI Taxonomy" id="370354"/>
    <lineage>
        <taxon>Eukaryota</taxon>
        <taxon>Amoebozoa</taxon>
        <taxon>Evosea</taxon>
        <taxon>Archamoebae</taxon>
        <taxon>Mastigamoebida</taxon>
        <taxon>Entamoebidae</taxon>
        <taxon>Entamoeba</taxon>
    </lineage>
</organism>
<reference evidence="2" key="1">
    <citation type="submission" date="2007-12" db="EMBL/GenBank/DDBJ databases">
        <title>Annotation of Entamoeba dispar SAW760.</title>
        <authorList>
            <person name="Lorenzi H."/>
            <person name="Inman J."/>
            <person name="Schobel S."/>
            <person name="Amedeo P."/>
            <person name="Caler E."/>
        </authorList>
    </citation>
    <scope>NUCLEOTIDE SEQUENCE [LARGE SCALE GENOMIC DNA]</scope>
    <source>
        <strain evidence="2">ATCC PRA-260 / SAW760</strain>
    </source>
</reference>
<keyword evidence="2" id="KW-1185">Reference proteome</keyword>
<dbReference type="Proteomes" id="UP000008076">
    <property type="component" value="Unassembled WGS sequence"/>
</dbReference>
<name>B0EHS7_ENTDS</name>
<evidence type="ECO:0000313" key="1">
    <source>
        <dbReference type="EMBL" id="EDR25871.1"/>
    </source>
</evidence>
<dbReference type="eggNOG" id="ENOG502RFKC">
    <property type="taxonomic scope" value="Eukaryota"/>
</dbReference>
<sequence length="484" mass="56484">MSKDIIKRNTLELCFMANVLLYFTKFSDVKSFLLVSKKCQNSCKVLKTNPLIEYGIGEKIRNWAYKMILFFPNIQTFRIKDLNVFLPQKVINNIDFIETVCNFDLYKMESGDEHFSSIPSLAFPLFINSHGDYYFYDSLRNYLPGNPEGWLPKGIHSIGTEIHENQNCAIEKLVDYSIVSNYSAWWFLIHITSFKSLRYLTIILEKEISWTSTKSNRGESNSIYLENIMDSLSLKNALQKVKLITITNTIKDSVYYQIKKYPKIKFIIIAYDCLKSEIQRWKKVASLPNAYILFKYMIPEILMETKFVISEHFSMKFKYGWYSSHIKNICKEIEMLNYIIEKLVLSISVHCKIEDIPNSFFNPLYDLSTLKINEMHLVINTKTKYDFILPISLKSLTFSSDITFRMSTIRMSSINLSLQTPGLEYLQLKQLKLPSIIEIILPSSLSILNVLSCENITLKGDPLFNLVPNIFNNCIRCKLINYFE</sequence>
<dbReference type="AlphaFoldDB" id="B0EHS7"/>
<protein>
    <submittedName>
        <fullName evidence="1">Uncharacterized protein</fullName>
    </submittedName>
</protein>
<dbReference type="VEuPathDB" id="AmoebaDB:EDI_044270"/>
<evidence type="ECO:0000313" key="2">
    <source>
        <dbReference type="Proteomes" id="UP000008076"/>
    </source>
</evidence>
<accession>B0EHS7</accession>
<dbReference type="GeneID" id="5882834"/>